<name>F7Q1C7_9MOLU</name>
<dbReference type="InterPro" id="IPR011047">
    <property type="entry name" value="Quinoprotein_ADH-like_sf"/>
</dbReference>
<keyword evidence="1" id="KW-0472">Membrane</keyword>
<dbReference type="SUPFAM" id="SSF69318">
    <property type="entry name" value="Integrin alpha N-terminal domain"/>
    <property type="match status" value="1"/>
</dbReference>
<comment type="caution">
    <text evidence="2">The sequence shown here is derived from an EMBL/GenBank/DDBJ whole genome shotgun (WGS) entry which is preliminary data.</text>
</comment>
<dbReference type="RefSeq" id="WP_008825741.1">
    <property type="nucleotide sequence ID" value="NZ_AFNU02000003.1"/>
</dbReference>
<feature type="transmembrane region" description="Helical" evidence="1">
    <location>
        <begin position="1059"/>
        <end position="1082"/>
    </location>
</feature>
<reference evidence="2 3" key="2">
    <citation type="journal article" date="2013" name="PLoS ONE">
        <title>INDIGO - INtegrated Data Warehouse of MIcrobial GenOmes with Examples from the Red Sea Extremophiles.</title>
        <authorList>
            <person name="Alam I."/>
            <person name="Antunes A."/>
            <person name="Kamau A.A."/>
            <person name="Ba Alawi W."/>
            <person name="Kalkatawi M."/>
            <person name="Stingl U."/>
            <person name="Bajic V.B."/>
        </authorList>
    </citation>
    <scope>NUCLEOTIDE SEQUENCE [LARGE SCALE GENOMIC DNA]</scope>
    <source>
        <strain evidence="2 3">SSD-17B</strain>
    </source>
</reference>
<gene>
    <name evidence="2" type="ORF">HLPCO_001186</name>
</gene>
<dbReference type="InterPro" id="IPR028994">
    <property type="entry name" value="Integrin_alpha_N"/>
</dbReference>
<keyword evidence="1" id="KW-1133">Transmembrane helix</keyword>
<evidence type="ECO:0000313" key="2">
    <source>
        <dbReference type="EMBL" id="ERJ12846.1"/>
    </source>
</evidence>
<proteinExistence type="predicted"/>
<dbReference type="Proteomes" id="UP000005707">
    <property type="component" value="Unassembled WGS sequence"/>
</dbReference>
<dbReference type="PROSITE" id="PS51257">
    <property type="entry name" value="PROKAR_LIPOPROTEIN"/>
    <property type="match status" value="1"/>
</dbReference>
<keyword evidence="3" id="KW-1185">Reference proteome</keyword>
<accession>F7Q1C7</accession>
<protein>
    <submittedName>
        <fullName evidence="2">Membrane lipoprotein</fullName>
    </submittedName>
</protein>
<dbReference type="EMBL" id="AFNU02000003">
    <property type="protein sequence ID" value="ERJ12846.1"/>
    <property type="molecule type" value="Genomic_DNA"/>
</dbReference>
<dbReference type="SUPFAM" id="SSF50998">
    <property type="entry name" value="Quinoprotein alcohol dehydrogenase-like"/>
    <property type="match status" value="1"/>
</dbReference>
<evidence type="ECO:0000256" key="1">
    <source>
        <dbReference type="SAM" id="Phobius"/>
    </source>
</evidence>
<keyword evidence="2" id="KW-0449">Lipoprotein</keyword>
<evidence type="ECO:0000313" key="3">
    <source>
        <dbReference type="Proteomes" id="UP000005707"/>
    </source>
</evidence>
<dbReference type="AlphaFoldDB" id="F7Q1C7"/>
<organism evidence="2 3">
    <name type="scientific">Haloplasma contractile SSD-17B</name>
    <dbReference type="NCBI Taxonomy" id="1033810"/>
    <lineage>
        <taxon>Bacteria</taxon>
        <taxon>Bacillati</taxon>
        <taxon>Mycoplasmatota</taxon>
        <taxon>Mollicutes</taxon>
        <taxon>Haloplasmatales</taxon>
        <taxon>Haloplasmataceae</taxon>
        <taxon>Haloplasma</taxon>
    </lineage>
</organism>
<reference evidence="2 3" key="1">
    <citation type="journal article" date="2011" name="J. Bacteriol.">
        <title>Genome sequence of Haloplasma contractile, an unusual contractile bacterium from a deep-sea anoxic brine lake.</title>
        <authorList>
            <person name="Antunes A."/>
            <person name="Alam I."/>
            <person name="El Dorry H."/>
            <person name="Siam R."/>
            <person name="Robertson A."/>
            <person name="Bajic V.B."/>
            <person name="Stingl U."/>
        </authorList>
    </citation>
    <scope>NUCLEOTIDE SEQUENCE [LARGE SCALE GENOMIC DNA]</scope>
    <source>
        <strain evidence="2 3">SSD-17B</strain>
    </source>
</reference>
<dbReference type="InParanoid" id="F7Q1C7"/>
<keyword evidence="1" id="KW-0812">Transmembrane</keyword>
<dbReference type="OrthoDB" id="9816120at2"/>
<sequence length="1089" mass="126935">MRMKQTSVLYIIFITSILIFLSSCNTQSDEPDNLITNQNHRQVVRASNDLEFYSTDVYDAKSMDINGQNYTILLNNDAIYSIDETGTIVNKLSHNLMEYENVKKKNSWATVHLEVIEDIDEKGMPDLLLILEDGLMNDIKSVIAISYEEGSVIWDYQPIIKTKDCNTGGKTCIESIEITHYEIKNNLYLSAGYAFQVIDYHTGDLINEVKGNNNIWDFEFSQDLNDDGIKEVVLATQPNYISILDGKTFGMINEIKINTIMVVGSYIEIEQNIWDIEFIASRNRLIAASESGITYEISLEEEEVKTNYQIFDTTTRSYKQQYMKLIQYEYSKYEQEMTDRRIRISFGRKAGFYKNVKLQEILSIDEDEHNDYIVSYDPVLYSSDRNKTGVNKSFVTVSSLSGKLESNSNDVLYSASQNYYYAYKKDGNPNRVIFQNIKTNQNLSKLIASNVSSNREDDMISKVFYLDHGQFIILTRELEIISLIDYTPLGDGIDVEFKFYSKRIRQDTQILDDYLVINDYDLEAEISKVKILNQRFDEVYHYQPKSPYKLFDLTIENDLLYLMEFNKFEADYRVSIINLKTKQIIKRVEVYKEQSFINLYFYDDVTGDGILELAVRNFQYIETVLHHSLEVFDLMNDTVIFDYTKSHEKPERGFHTESSVTILKDLNSDGLRDLIFRVERPSDGLTESTLFVSNQEDTLYDDAQIVPNDTFNNRCTYDFNSNGSKDSLVTNSEGLPSIYDYELNDYVELEYELTYRQAVVKSCDFDFNQDGVNDFVTVEMTGLTKLSNDELSDYKIGLNLKVNTLINNKLKTIFNHEFIYINDFRTLNQLYSSSLMDQFATFTFNETTNNYNIAMFKYDENHNIILEQYDLAGYKTEKRVSNPYSRTLEDGTFRYGKNLTTVTFQGKTYYHATINETGVSKHYFINIKDFTIDYVIYGDQIEIYSDYVILTNTVERLNNPFLIYDEFTNVLITKPFSANDIEVNKTGVLANQFNVIINRDDIVRIRHYYEKNAFNEYYDPSLHFVLPPGKHILKLEIKTDSGDLFYFNEIIHVKSNHTYIIGTMILLVLLGCSIYYICVHLIRKHYFKK</sequence>
<dbReference type="STRING" id="1033810.HLPCO_001186"/>